<dbReference type="RefSeq" id="WP_092230306.1">
    <property type="nucleotide sequence ID" value="NZ_FNLL01000002.1"/>
</dbReference>
<name>A0A1H2DSV4_9BACT</name>
<protein>
    <submittedName>
        <fullName evidence="4">Tetratricopeptide repeat-containing protein</fullName>
    </submittedName>
</protein>
<feature type="repeat" description="TPR" evidence="3">
    <location>
        <begin position="758"/>
        <end position="791"/>
    </location>
</feature>
<evidence type="ECO:0000256" key="3">
    <source>
        <dbReference type="PROSITE-ProRule" id="PRU00339"/>
    </source>
</evidence>
<sequence>MSKSIYKLLKILQVLAIFILVLLFLPYAVLAKQAMIKKIQIQDNPLSVKIFVTQKVPVKLIQVEKKEILVAFKNVKLEKGFKIKGNGRSAIKDIAIENLQGNVMAVILTGYHPYGYIKSGFNISDLSFFINLEKKDNYQGRQKKVVKKSAVKSAVALKQQLSQKEKAKENIQSSSLPGTLKDVAKPLLKKPAKILTGSVHVPSKREKGKYNGEISDLVHFIEKMGCDSKQIANCLLLLKKNLYEEASDVLDQYVSQENFTCLEQVSFLKAYAFYLGVKKGDFNQLVKAQRFFQDALVSYPDSSLVPYGYASIGMIQKKINNISVAEGYFNIVKQGYPEYSGLAEILYNLADIYDQKGYEDKALTYYKKVFEDTMENSYIPDAGIGYGKALFKKRQYLDALKVLNYVVQSNPGKVYASHELLLHIGNADFEVGRIKTARQTLTRVLNLFPEIEDRDLVLSKIGDTYGMENNHEKAIRVYELVREKFPDSQGYIASSIGIARYLKEDQEKIDIYTMIKNKFPENKFARISMMRLAEIYQANGEYNKCITEIEDLLSTHPRGLRYEAVKLMQKAYEELFEKQLKSDEYTKVLNRYELEHTKIDKMGSKKIALSVGLAYLQAKLYEESFNHLINAYKQYKRSSRSPELLFGLGVAMDESGRDDDAIKLFDAFSKRFSEDTHRVEALLRAGDIYLAKEKYKLSSASFNEACKISKTHLDKGKILMLHSNVYEKKGDMDITSNLREKAVKELALASGENYEVLTHAYKQLGGTYRSLKKYIKSADAYLKALSFSENDRERATLGFLLGDAYQKGNIIPKAKAAFKQVVTSYDSVWAKLSQQRLNTLELAQMLQNS</sequence>
<dbReference type="PANTHER" id="PTHR45586:SF1">
    <property type="entry name" value="LIPOPOLYSACCHARIDE ASSEMBLY PROTEIN B"/>
    <property type="match status" value="1"/>
</dbReference>
<gene>
    <name evidence="4" type="ORF">SAMN04487931_102119</name>
</gene>
<dbReference type="SUPFAM" id="SSF48452">
    <property type="entry name" value="TPR-like"/>
    <property type="match status" value="3"/>
</dbReference>
<dbReference type="AlphaFoldDB" id="A0A1H2DSV4"/>
<feature type="repeat" description="TPR" evidence="3">
    <location>
        <begin position="343"/>
        <end position="376"/>
    </location>
</feature>
<evidence type="ECO:0000313" key="4">
    <source>
        <dbReference type="EMBL" id="SDT85952.1"/>
    </source>
</evidence>
<dbReference type="Proteomes" id="UP000199608">
    <property type="component" value="Unassembled WGS sequence"/>
</dbReference>
<accession>A0A1H2DSV4</accession>
<dbReference type="PANTHER" id="PTHR45586">
    <property type="entry name" value="TPR REPEAT-CONTAINING PROTEIN PA4667"/>
    <property type="match status" value="1"/>
</dbReference>
<proteinExistence type="predicted"/>
<dbReference type="Pfam" id="PF13174">
    <property type="entry name" value="TPR_6"/>
    <property type="match status" value="2"/>
</dbReference>
<keyword evidence="1" id="KW-0677">Repeat</keyword>
<dbReference type="Pfam" id="PF13181">
    <property type="entry name" value="TPR_8"/>
    <property type="match status" value="2"/>
</dbReference>
<keyword evidence="2 3" id="KW-0802">TPR repeat</keyword>
<dbReference type="EMBL" id="FNLL01000002">
    <property type="protein sequence ID" value="SDT85952.1"/>
    <property type="molecule type" value="Genomic_DNA"/>
</dbReference>
<evidence type="ECO:0000313" key="5">
    <source>
        <dbReference type="Proteomes" id="UP000199608"/>
    </source>
</evidence>
<reference evidence="5" key="1">
    <citation type="submission" date="2016-10" db="EMBL/GenBank/DDBJ databases">
        <authorList>
            <person name="Varghese N."/>
            <person name="Submissions S."/>
        </authorList>
    </citation>
    <scope>NUCLEOTIDE SEQUENCE [LARGE SCALE GENOMIC DNA]</scope>
    <source>
        <strain evidence="5">DSM 3384</strain>
    </source>
</reference>
<organism evidence="4 5">
    <name type="scientific">Desulfobacula phenolica</name>
    <dbReference type="NCBI Taxonomy" id="90732"/>
    <lineage>
        <taxon>Bacteria</taxon>
        <taxon>Pseudomonadati</taxon>
        <taxon>Thermodesulfobacteriota</taxon>
        <taxon>Desulfobacteria</taxon>
        <taxon>Desulfobacterales</taxon>
        <taxon>Desulfobacteraceae</taxon>
        <taxon>Desulfobacula</taxon>
    </lineage>
</organism>
<evidence type="ECO:0000256" key="1">
    <source>
        <dbReference type="ARBA" id="ARBA00022737"/>
    </source>
</evidence>
<keyword evidence="5" id="KW-1185">Reference proteome</keyword>
<dbReference type="InterPro" id="IPR011990">
    <property type="entry name" value="TPR-like_helical_dom_sf"/>
</dbReference>
<dbReference type="InterPro" id="IPR051012">
    <property type="entry name" value="CellSynth/LPSAsmb/PSIAsmb"/>
</dbReference>
<dbReference type="SMART" id="SM00028">
    <property type="entry name" value="TPR"/>
    <property type="match status" value="7"/>
</dbReference>
<evidence type="ECO:0000256" key="2">
    <source>
        <dbReference type="ARBA" id="ARBA00022803"/>
    </source>
</evidence>
<dbReference type="Gene3D" id="1.25.40.10">
    <property type="entry name" value="Tetratricopeptide repeat domain"/>
    <property type="match status" value="5"/>
</dbReference>
<dbReference type="InterPro" id="IPR019734">
    <property type="entry name" value="TPR_rpt"/>
</dbReference>
<dbReference type="PROSITE" id="PS50005">
    <property type="entry name" value="TPR"/>
    <property type="match status" value="2"/>
</dbReference>